<protein>
    <submittedName>
        <fullName evidence="2">Uncharacterized protein</fullName>
    </submittedName>
</protein>
<feature type="region of interest" description="Disordered" evidence="1">
    <location>
        <begin position="65"/>
        <end position="103"/>
    </location>
</feature>
<proteinExistence type="predicted"/>
<evidence type="ECO:0000256" key="1">
    <source>
        <dbReference type="SAM" id="MobiDB-lite"/>
    </source>
</evidence>
<name>A0A220S123_9NEIS</name>
<dbReference type="Proteomes" id="UP000198238">
    <property type="component" value="Chromosome"/>
</dbReference>
<dbReference type="KEGG" id="nei:BG910_04900"/>
<evidence type="ECO:0000313" key="2">
    <source>
        <dbReference type="EMBL" id="ASK27164.1"/>
    </source>
</evidence>
<evidence type="ECO:0000313" key="3">
    <source>
        <dbReference type="Proteomes" id="UP000198238"/>
    </source>
</evidence>
<sequence>MNHAEGKAAVSSVAGKTESLMEYLNHLGVLENRQYNATEKQLMASAAEAYFQTFRRSKTFLEVARKHRKDAKQPHPGSSPEYISGMKSALEKALAQNSESDGW</sequence>
<dbReference type="EMBL" id="CP022278">
    <property type="protein sequence ID" value="ASK27164.1"/>
    <property type="molecule type" value="Genomic_DNA"/>
</dbReference>
<accession>A0A220S123</accession>
<organism evidence="2 3">
    <name type="scientific">Neisseria chenwenguii</name>
    <dbReference type="NCBI Taxonomy" id="1853278"/>
    <lineage>
        <taxon>Bacteria</taxon>
        <taxon>Pseudomonadati</taxon>
        <taxon>Pseudomonadota</taxon>
        <taxon>Betaproteobacteria</taxon>
        <taxon>Neisseriales</taxon>
        <taxon>Neisseriaceae</taxon>
        <taxon>Neisseria</taxon>
    </lineage>
</organism>
<reference evidence="2 3" key="1">
    <citation type="submission" date="2017-06" db="EMBL/GenBank/DDBJ databases">
        <title>Neisseria chenwenguii sp. nov., isolated from the intestinal contents of Tibetan Plateau Pika in Yushu, Qinghai Province, China.</title>
        <authorList>
            <person name="Zhang G."/>
        </authorList>
    </citation>
    <scope>NUCLEOTIDE SEQUENCE [LARGE SCALE GENOMIC DNA]</scope>
    <source>
        <strain evidence="2 3">10023</strain>
    </source>
</reference>
<gene>
    <name evidence="2" type="ORF">BG910_04900</name>
</gene>
<dbReference type="AlphaFoldDB" id="A0A220S123"/>
<dbReference type="RefSeq" id="WP_089035877.1">
    <property type="nucleotide sequence ID" value="NZ_CP022278.1"/>
</dbReference>
<keyword evidence="3" id="KW-1185">Reference proteome</keyword>